<keyword evidence="7 8" id="KW-0998">Cell outer membrane</keyword>
<evidence type="ECO:0000256" key="5">
    <source>
        <dbReference type="ARBA" id="ARBA00023077"/>
    </source>
</evidence>
<evidence type="ECO:0000313" key="13">
    <source>
        <dbReference type="EMBL" id="MBR0558510.1"/>
    </source>
</evidence>
<feature type="signal peptide" evidence="10">
    <location>
        <begin position="1"/>
        <end position="31"/>
    </location>
</feature>
<dbReference type="Pfam" id="PF00593">
    <property type="entry name" value="TonB_dep_Rec_b-barrel"/>
    <property type="match status" value="1"/>
</dbReference>
<keyword evidence="13" id="KW-0675">Receptor</keyword>
<dbReference type="EMBL" id="JAGRQH010000001">
    <property type="protein sequence ID" value="MBR0558510.1"/>
    <property type="molecule type" value="Genomic_DNA"/>
</dbReference>
<evidence type="ECO:0000256" key="3">
    <source>
        <dbReference type="ARBA" id="ARBA00022452"/>
    </source>
</evidence>
<evidence type="ECO:0000259" key="12">
    <source>
        <dbReference type="Pfam" id="PF07715"/>
    </source>
</evidence>
<dbReference type="RefSeq" id="WP_211679809.1">
    <property type="nucleotide sequence ID" value="NZ_JAGRQH010000001.1"/>
</dbReference>
<evidence type="ECO:0000256" key="9">
    <source>
        <dbReference type="RuleBase" id="RU003357"/>
    </source>
</evidence>
<keyword evidence="14" id="KW-1185">Reference proteome</keyword>
<evidence type="ECO:0000259" key="11">
    <source>
        <dbReference type="Pfam" id="PF00593"/>
    </source>
</evidence>
<sequence length="1039" mass="112359">MPATTSSKLRHRHHALLLSASVLAISATCAAAPSVAQAAAAHKHAVHTAAKKLKGRTAAPAVATPTPALPAQHNVASTRPTHFLAAPYVDHSVENVVVTGTLFRDPNATSSSEITHITRRDMQQRGLKTVNDMVQQLSSNGAGNLTSQWASGGGFAPGGSAPALRGLSTDSTLVLIDGQRNSYYPLADDGERNFVDTTWIPQSILEGMDVLQDGGSATYGADAVAGVINFNTRKQIKGFEGNAEGGLTQRGDQGHQRLYATYGHGDLNNDGYNVYVNSEYDQDDALYYRQLQSPYNNGDLTGLGGSNGNTNTLLPGTNQFNTNFTGSTQTALVRPAVNGHGVGGYNLLNPATGCGPNTTPVSGYGFSTNYPNAFTNACSQNAKQFSQISPDQRRISATAHLTANITDQSQLIGMFNWSQARTTTTGAPASYGAYTQNELVGNTPTILPWQLSNGQLNPNDPYSAQHQDAQIAGLFNQIPTTTVTSNNFRGSLRYNGWAHSNWGSNWDYNADFVGMNTLLNQVQTGQPYISHVQQVLADGSYNFVNPSQNSAAITNYVLPRNTINARSQEYSGNIGLSKGLFQLPGGMVKVAIGGNIRYESVNDPNANPTDPTNYANQWASYNPVAQVGHRWVEAGFYEANIPVVKQFNIDTSGRYDHYSEGFSHFSPKVGFQFKPVKEFTLRGTFNRGFRVPSFAETGGQTEGFTSSSYDTSNPEIKAWQASHGNSAYSQSGASIGQMNVGNPNLRPEVSTSYTVGPVFSPTNWMTLSFEYYYIKKSNFITSGILNPNQYMNSWIENGGSNAGLPAGITVVPGPKDPNYPNALPAPGYITGQYINARSMMTDGFDMSLDAHSRLPGFLHDVMWYSKGQATFVRRFNQVNPDGSMYRFAGTLGPYNAVSASGTPRWRANWANTFIYKGLSVTPTVYYTSGYKSVADDSGIASAGANGLYSHSCSNALPINQVNGVNFPATQCHVKGFWDVDMTVNYQVNKKWSVYANVYNLLGFRSPYDFGTYGGYLYNSSWSQKGVILRSFQFGVNVAL</sequence>
<dbReference type="Gene3D" id="2.170.130.10">
    <property type="entry name" value="TonB-dependent receptor, plug domain"/>
    <property type="match status" value="1"/>
</dbReference>
<comment type="similarity">
    <text evidence="8 9">Belongs to the TonB-dependent receptor family.</text>
</comment>
<proteinExistence type="inferred from homology"/>
<dbReference type="PANTHER" id="PTHR47234:SF2">
    <property type="entry name" value="TONB-DEPENDENT RECEPTOR"/>
    <property type="match status" value="1"/>
</dbReference>
<keyword evidence="4 8" id="KW-0812">Transmembrane</keyword>
<protein>
    <submittedName>
        <fullName evidence="13">TonB-dependent receptor</fullName>
    </submittedName>
</protein>
<dbReference type="InterPro" id="IPR039426">
    <property type="entry name" value="TonB-dep_rcpt-like"/>
</dbReference>
<keyword evidence="5 9" id="KW-0798">TonB box</keyword>
<dbReference type="InterPro" id="IPR037066">
    <property type="entry name" value="Plug_dom_sf"/>
</dbReference>
<organism evidence="13 14">
    <name type="scientific">Neokomagataea anthophila</name>
    <dbReference type="NCBI Taxonomy" id="2826925"/>
    <lineage>
        <taxon>Bacteria</taxon>
        <taxon>Pseudomonadati</taxon>
        <taxon>Pseudomonadota</taxon>
        <taxon>Alphaproteobacteria</taxon>
        <taxon>Acetobacterales</taxon>
        <taxon>Acetobacteraceae</taxon>
        <taxon>Neokomagataea</taxon>
    </lineage>
</organism>
<dbReference type="PANTHER" id="PTHR47234">
    <property type="match status" value="1"/>
</dbReference>
<keyword evidence="10" id="KW-0732">Signal</keyword>
<keyword evidence="6 8" id="KW-0472">Membrane</keyword>
<reference evidence="13 14" key="1">
    <citation type="submission" date="2021-04" db="EMBL/GenBank/DDBJ databases">
        <title>The complete genome sequence of Neokomagataea sp. TBRC 2177.</title>
        <authorList>
            <person name="Charoenyingcharoen P."/>
            <person name="Yukphan P."/>
        </authorList>
    </citation>
    <scope>NUCLEOTIDE SEQUENCE [LARGE SCALE GENOMIC DNA]</scope>
    <source>
        <strain evidence="13 14">TBRC 2177</strain>
    </source>
</reference>
<dbReference type="Proteomes" id="UP000677812">
    <property type="component" value="Unassembled WGS sequence"/>
</dbReference>
<accession>A0ABS5E3M4</accession>
<evidence type="ECO:0000256" key="7">
    <source>
        <dbReference type="ARBA" id="ARBA00023237"/>
    </source>
</evidence>
<dbReference type="SUPFAM" id="SSF56935">
    <property type="entry name" value="Porins"/>
    <property type="match status" value="1"/>
</dbReference>
<dbReference type="InterPro" id="IPR012910">
    <property type="entry name" value="Plug_dom"/>
</dbReference>
<dbReference type="InterPro" id="IPR000531">
    <property type="entry name" value="Beta-barrel_TonB"/>
</dbReference>
<evidence type="ECO:0000313" key="14">
    <source>
        <dbReference type="Proteomes" id="UP000677812"/>
    </source>
</evidence>
<comment type="caution">
    <text evidence="13">The sequence shown here is derived from an EMBL/GenBank/DDBJ whole genome shotgun (WGS) entry which is preliminary data.</text>
</comment>
<feature type="chain" id="PRO_5046937186" evidence="10">
    <location>
        <begin position="32"/>
        <end position="1039"/>
    </location>
</feature>
<dbReference type="Gene3D" id="2.40.170.20">
    <property type="entry name" value="TonB-dependent receptor, beta-barrel domain"/>
    <property type="match status" value="1"/>
</dbReference>
<evidence type="ECO:0000256" key="10">
    <source>
        <dbReference type="SAM" id="SignalP"/>
    </source>
</evidence>
<dbReference type="PROSITE" id="PS52016">
    <property type="entry name" value="TONB_DEPENDENT_REC_3"/>
    <property type="match status" value="1"/>
</dbReference>
<evidence type="ECO:0000256" key="2">
    <source>
        <dbReference type="ARBA" id="ARBA00022448"/>
    </source>
</evidence>
<dbReference type="Pfam" id="PF07715">
    <property type="entry name" value="Plug"/>
    <property type="match status" value="1"/>
</dbReference>
<keyword evidence="3 8" id="KW-1134">Transmembrane beta strand</keyword>
<evidence type="ECO:0000256" key="8">
    <source>
        <dbReference type="PROSITE-ProRule" id="PRU01360"/>
    </source>
</evidence>
<dbReference type="InterPro" id="IPR036942">
    <property type="entry name" value="Beta-barrel_TonB_sf"/>
</dbReference>
<evidence type="ECO:0000256" key="4">
    <source>
        <dbReference type="ARBA" id="ARBA00022692"/>
    </source>
</evidence>
<evidence type="ECO:0000256" key="6">
    <source>
        <dbReference type="ARBA" id="ARBA00023136"/>
    </source>
</evidence>
<feature type="domain" description="TonB-dependent receptor plug" evidence="12">
    <location>
        <begin position="109"/>
        <end position="227"/>
    </location>
</feature>
<comment type="subcellular location">
    <subcellularLocation>
        <location evidence="1 8">Cell outer membrane</location>
        <topology evidence="1 8">Multi-pass membrane protein</topology>
    </subcellularLocation>
</comment>
<name>A0ABS5E3M4_9PROT</name>
<gene>
    <name evidence="13" type="ORF">KB213_00340</name>
</gene>
<evidence type="ECO:0000256" key="1">
    <source>
        <dbReference type="ARBA" id="ARBA00004571"/>
    </source>
</evidence>
<feature type="domain" description="TonB-dependent receptor-like beta-barrel" evidence="11">
    <location>
        <begin position="462"/>
        <end position="1000"/>
    </location>
</feature>
<keyword evidence="2 8" id="KW-0813">Transport</keyword>